<dbReference type="InterPro" id="IPR006680">
    <property type="entry name" value="Amidohydro-rel"/>
</dbReference>
<evidence type="ECO:0000313" key="4">
    <source>
        <dbReference type="Proteomes" id="UP000612893"/>
    </source>
</evidence>
<dbReference type="PANTHER" id="PTHR21240">
    <property type="entry name" value="2-AMINO-3-CARBOXYLMUCONATE-6-SEMIALDEHYDE DECARBOXYLASE"/>
    <property type="match status" value="1"/>
</dbReference>
<keyword evidence="1" id="KW-0456">Lyase</keyword>
<dbReference type="Pfam" id="PF04909">
    <property type="entry name" value="Amidohydro_2"/>
    <property type="match status" value="1"/>
</dbReference>
<evidence type="ECO:0000256" key="1">
    <source>
        <dbReference type="ARBA" id="ARBA00023239"/>
    </source>
</evidence>
<dbReference type="PANTHER" id="PTHR21240:SF28">
    <property type="entry name" value="ISO-OROTATE DECARBOXYLASE (EUROFUNG)"/>
    <property type="match status" value="1"/>
</dbReference>
<dbReference type="InterPro" id="IPR032465">
    <property type="entry name" value="ACMSD"/>
</dbReference>
<gene>
    <name evidence="3" type="ORF">JF922_15550</name>
</gene>
<dbReference type="Gene3D" id="3.20.20.140">
    <property type="entry name" value="Metal-dependent hydrolases"/>
    <property type="match status" value="1"/>
</dbReference>
<organism evidence="3 4">
    <name type="scientific">Candidatus Nephthysia bennettiae</name>
    <dbReference type="NCBI Taxonomy" id="3127016"/>
    <lineage>
        <taxon>Bacteria</taxon>
        <taxon>Bacillati</taxon>
        <taxon>Candidatus Dormiibacterota</taxon>
        <taxon>Candidatus Dormibacteria</taxon>
        <taxon>Candidatus Dormibacterales</taxon>
        <taxon>Candidatus Dormibacteraceae</taxon>
        <taxon>Candidatus Nephthysia</taxon>
    </lineage>
</organism>
<dbReference type="SUPFAM" id="SSF51556">
    <property type="entry name" value="Metallo-dependent hydrolases"/>
    <property type="match status" value="1"/>
</dbReference>
<dbReference type="GO" id="GO:0016829">
    <property type="term" value="F:lyase activity"/>
    <property type="evidence" value="ECO:0007669"/>
    <property type="project" value="UniProtKB-KW"/>
</dbReference>
<dbReference type="EMBL" id="JAEKNR010000155">
    <property type="protein sequence ID" value="MBJ7599479.1"/>
    <property type="molecule type" value="Genomic_DNA"/>
</dbReference>
<evidence type="ECO:0000259" key="2">
    <source>
        <dbReference type="Pfam" id="PF04909"/>
    </source>
</evidence>
<dbReference type="InterPro" id="IPR032466">
    <property type="entry name" value="Metal_Hydrolase"/>
</dbReference>
<reference evidence="3" key="1">
    <citation type="submission" date="2020-10" db="EMBL/GenBank/DDBJ databases">
        <title>Ca. Dormibacterota MAGs.</title>
        <authorList>
            <person name="Montgomery K."/>
        </authorList>
    </citation>
    <scope>NUCLEOTIDE SEQUENCE [LARGE SCALE GENOMIC DNA]</scope>
    <source>
        <strain evidence="3">SC8812_S17_10</strain>
    </source>
</reference>
<comment type="caution">
    <text evidence="3">The sequence shown here is derived from an EMBL/GenBank/DDBJ whole genome shotgun (WGS) entry which is preliminary data.</text>
</comment>
<feature type="domain" description="Amidohydrolase-related" evidence="2">
    <location>
        <begin position="82"/>
        <end position="362"/>
    </location>
</feature>
<dbReference type="RefSeq" id="WP_338202988.1">
    <property type="nucleotide sequence ID" value="NZ_JAEKNR010000155.1"/>
</dbReference>
<dbReference type="AlphaFoldDB" id="A0A934NA75"/>
<dbReference type="Proteomes" id="UP000612893">
    <property type="component" value="Unassembled WGS sequence"/>
</dbReference>
<protein>
    <submittedName>
        <fullName evidence="3">Amidohydrolase family protein</fullName>
    </submittedName>
</protein>
<evidence type="ECO:0000313" key="3">
    <source>
        <dbReference type="EMBL" id="MBJ7599479.1"/>
    </source>
</evidence>
<proteinExistence type="predicted"/>
<keyword evidence="4" id="KW-1185">Reference proteome</keyword>
<sequence length="384" mass="42159">MTDRTTEPTAAAVIDAGVFHEWSSTLTLTPYMEPAWAELVTRKGDRGGPLRLGTNWIYRNPMHGNKAASAYPKEGIPGSDRDMLAQRPGDRLVLGYDEGLLASGFSYHYFARAAVSAANDWTIDHWFGHDPRFHGLVLVSTGMPEEAAAEIRRVGTHERMVGVALGANGLGLPFGHPAYHPIYEAASELSLPLVIQVGSDAMTDQIALPVAGGLPTTYAEYKALGGQPSMTHAVSLITEGVFDRHPNLKVLMLGTGAAWLPGYLWRMDWWWKTDRLEAPWMQMPASDYFLRHFRITTYGLEWPREPDRLIRALNTIPNAEDLLLFASGWPNADFEEAAEVAARLPDGWRSKVLHENAEAFFRWPAPAVGSAAGGKPVAGTQGAE</sequence>
<accession>A0A934NA75</accession>
<name>A0A934NA75_9BACT</name>